<keyword evidence="5" id="KW-1185">Reference proteome</keyword>
<sequence length="122" mass="14036">MNKGFQQLQQDITFSTAQKIRGDQVKISNNDNSNQIQRKQINISNLITFSNRKKPESKAITKEPNSNMRQHNQQLQGNLKIDVATLEKMQKSEQTVKTTDQNQNIPKQTKVQVKVVSQMILK</sequence>
<dbReference type="EMBL" id="CAXDID020000124">
    <property type="protein sequence ID" value="CAL6032868.1"/>
    <property type="molecule type" value="Genomic_DNA"/>
</dbReference>
<comment type="caution">
    <text evidence="2">The sequence shown here is derived from an EMBL/GenBank/DDBJ whole genome shotgun (WGS) entry which is preliminary data.</text>
</comment>
<evidence type="ECO:0000313" key="5">
    <source>
        <dbReference type="Proteomes" id="UP001642409"/>
    </source>
</evidence>
<dbReference type="EMBL" id="CATOUU010000812">
    <property type="protein sequence ID" value="CAI9950386.1"/>
    <property type="molecule type" value="Genomic_DNA"/>
</dbReference>
<dbReference type="Proteomes" id="UP001642409">
    <property type="component" value="Unassembled WGS sequence"/>
</dbReference>
<reference evidence="2" key="1">
    <citation type="submission" date="2023-06" db="EMBL/GenBank/DDBJ databases">
        <authorList>
            <person name="Kurt Z."/>
        </authorList>
    </citation>
    <scope>NUCLEOTIDE SEQUENCE</scope>
</reference>
<dbReference type="EMBL" id="CAXDID020000124">
    <property type="protein sequence ID" value="CAL6032862.1"/>
    <property type="molecule type" value="Genomic_DNA"/>
</dbReference>
<evidence type="ECO:0000313" key="2">
    <source>
        <dbReference type="EMBL" id="CAI9950386.1"/>
    </source>
</evidence>
<name>A0AA86Q1X2_9EUKA</name>
<gene>
    <name evidence="3" type="ORF">HINF_LOCUS34689</name>
    <name evidence="4" type="ORF">HINF_LOCUS34692</name>
    <name evidence="1" type="ORF">HINF_LOCUS38028</name>
    <name evidence="2" type="ORF">HINF_LOCUS38031</name>
</gene>
<organism evidence="2">
    <name type="scientific">Hexamita inflata</name>
    <dbReference type="NCBI Taxonomy" id="28002"/>
    <lineage>
        <taxon>Eukaryota</taxon>
        <taxon>Metamonada</taxon>
        <taxon>Diplomonadida</taxon>
        <taxon>Hexamitidae</taxon>
        <taxon>Hexamitinae</taxon>
        <taxon>Hexamita</taxon>
    </lineage>
</organism>
<dbReference type="AlphaFoldDB" id="A0AA86Q1X2"/>
<evidence type="ECO:0000313" key="4">
    <source>
        <dbReference type="EMBL" id="CAL6032868.1"/>
    </source>
</evidence>
<dbReference type="EMBL" id="CATOUU010000812">
    <property type="protein sequence ID" value="CAI9950383.1"/>
    <property type="molecule type" value="Genomic_DNA"/>
</dbReference>
<evidence type="ECO:0000313" key="1">
    <source>
        <dbReference type="EMBL" id="CAI9950383.1"/>
    </source>
</evidence>
<reference evidence="3 5" key="2">
    <citation type="submission" date="2024-07" db="EMBL/GenBank/DDBJ databases">
        <authorList>
            <person name="Akdeniz Z."/>
        </authorList>
    </citation>
    <scope>NUCLEOTIDE SEQUENCE [LARGE SCALE GENOMIC DNA]</scope>
</reference>
<proteinExistence type="predicted"/>
<evidence type="ECO:0000313" key="3">
    <source>
        <dbReference type="EMBL" id="CAL6032862.1"/>
    </source>
</evidence>
<protein>
    <submittedName>
        <fullName evidence="3">Hypothetical_protein</fullName>
    </submittedName>
</protein>
<accession>A0AA86Q1X2</accession>